<dbReference type="EMBL" id="JADJEV010000005">
    <property type="protein sequence ID" value="MBK6975325.1"/>
    <property type="molecule type" value="Genomic_DNA"/>
</dbReference>
<evidence type="ECO:0000313" key="1">
    <source>
        <dbReference type="EMBL" id="MBK6975325.1"/>
    </source>
</evidence>
<gene>
    <name evidence="1" type="ORF">IPH26_21075</name>
</gene>
<proteinExistence type="predicted"/>
<protein>
    <submittedName>
        <fullName evidence="1">Uncharacterized protein</fullName>
    </submittedName>
</protein>
<evidence type="ECO:0000313" key="2">
    <source>
        <dbReference type="Proteomes" id="UP000807785"/>
    </source>
</evidence>
<accession>A0A9D7HW92</accession>
<comment type="caution">
    <text evidence="1">The sequence shown here is derived from an EMBL/GenBank/DDBJ whole genome shotgun (WGS) entry which is preliminary data.</text>
</comment>
<reference evidence="1" key="1">
    <citation type="submission" date="2020-10" db="EMBL/GenBank/DDBJ databases">
        <title>Connecting structure to function with the recovery of over 1000 high-quality activated sludge metagenome-assembled genomes encoding full-length rRNA genes using long-read sequencing.</title>
        <authorList>
            <person name="Singleton C.M."/>
            <person name="Petriglieri F."/>
            <person name="Kristensen J.M."/>
            <person name="Kirkegaard R.H."/>
            <person name="Michaelsen T.Y."/>
            <person name="Andersen M.H."/>
            <person name="Karst S.M."/>
            <person name="Dueholm M.S."/>
            <person name="Nielsen P.H."/>
            <person name="Albertsen M."/>
        </authorList>
    </citation>
    <scope>NUCLEOTIDE SEQUENCE</scope>
    <source>
        <strain evidence="1">Bjer_18-Q3-R1-45_BAT3C.347</strain>
    </source>
</reference>
<dbReference type="Proteomes" id="UP000807785">
    <property type="component" value="Unassembled WGS sequence"/>
</dbReference>
<sequence>MLTAPTYAKWCDRKLWTVRESICLMLAIEPGTARGKDEHDIGGFDPLSEAIEQYAELADEAMKSGTLKPFSARDLAQPPLDRRVEPSAFLDWARSWGVAIPDELVPVLGREPMRAPAQPTTVLELIGRGYRGADHIEEAHEQVLGAALAAVKAYPERCGDATGIRRTIDDNASLLWPDTRCAPLTAIEIERLIDRWLDRLG</sequence>
<organism evidence="1 2">
    <name type="scientific">Candidatus Methylophosphatis roskildensis</name>
    <dbReference type="NCBI Taxonomy" id="2899263"/>
    <lineage>
        <taxon>Bacteria</taxon>
        <taxon>Pseudomonadati</taxon>
        <taxon>Pseudomonadota</taxon>
        <taxon>Betaproteobacteria</taxon>
        <taxon>Nitrosomonadales</taxon>
        <taxon>Sterolibacteriaceae</taxon>
        <taxon>Candidatus Methylophosphatis</taxon>
    </lineage>
</organism>
<name>A0A9D7HW92_9PROT</name>
<dbReference type="AlphaFoldDB" id="A0A9D7HW92"/>